<keyword evidence="3" id="KW-1185">Reference proteome</keyword>
<dbReference type="EMBL" id="JACIDK010000004">
    <property type="protein sequence ID" value="MBB3892368.1"/>
    <property type="molecule type" value="Genomic_DNA"/>
</dbReference>
<feature type="signal peptide" evidence="1">
    <location>
        <begin position="1"/>
        <end position="20"/>
    </location>
</feature>
<protein>
    <recommendedName>
        <fullName evidence="4">DUF4426 domain-containing protein</fullName>
    </recommendedName>
</protein>
<evidence type="ECO:0000313" key="3">
    <source>
        <dbReference type="Proteomes" id="UP000530564"/>
    </source>
</evidence>
<organism evidence="2 3">
    <name type="scientific">Phenylobacterium haematophilum</name>
    <dbReference type="NCBI Taxonomy" id="98513"/>
    <lineage>
        <taxon>Bacteria</taxon>
        <taxon>Pseudomonadati</taxon>
        <taxon>Pseudomonadota</taxon>
        <taxon>Alphaproteobacteria</taxon>
        <taxon>Caulobacterales</taxon>
        <taxon>Caulobacteraceae</taxon>
        <taxon>Phenylobacterium</taxon>
    </lineage>
</organism>
<feature type="chain" id="PRO_5032683092" description="DUF4426 domain-containing protein" evidence="1">
    <location>
        <begin position="21"/>
        <end position="137"/>
    </location>
</feature>
<accession>A0A840A1U6</accession>
<dbReference type="RefSeq" id="WP_183774480.1">
    <property type="nucleotide sequence ID" value="NZ_JACIDK010000004.1"/>
</dbReference>
<evidence type="ECO:0000256" key="1">
    <source>
        <dbReference type="SAM" id="SignalP"/>
    </source>
</evidence>
<name>A0A840A1U6_9CAUL</name>
<evidence type="ECO:0008006" key="4">
    <source>
        <dbReference type="Google" id="ProtNLM"/>
    </source>
</evidence>
<evidence type="ECO:0000313" key="2">
    <source>
        <dbReference type="EMBL" id="MBB3892368.1"/>
    </source>
</evidence>
<reference evidence="2 3" key="1">
    <citation type="submission" date="2020-08" db="EMBL/GenBank/DDBJ databases">
        <title>Genomic Encyclopedia of Type Strains, Phase IV (KMG-IV): sequencing the most valuable type-strain genomes for metagenomic binning, comparative biology and taxonomic classification.</title>
        <authorList>
            <person name="Goeker M."/>
        </authorList>
    </citation>
    <scope>NUCLEOTIDE SEQUENCE [LARGE SCALE GENOMIC DNA]</scope>
    <source>
        <strain evidence="2 3">DSM 21793</strain>
    </source>
</reference>
<sequence length="137" mass="14955">MKFAAAFAALAVCIAQPAAATDFKPLGVWAARIDRIENPPQDRLVHVYVTLRNISDKPLVQTERVALLMEDSLGVTVESGQGLQPIAGYPKLFDSPPPMTPPGGEIAAKYVFDRNKDAKVVAIMVEESREHMATFTF</sequence>
<dbReference type="Proteomes" id="UP000530564">
    <property type="component" value="Unassembled WGS sequence"/>
</dbReference>
<gene>
    <name evidence="2" type="ORF">GGQ61_003101</name>
</gene>
<keyword evidence="1" id="KW-0732">Signal</keyword>
<dbReference type="AlphaFoldDB" id="A0A840A1U6"/>
<proteinExistence type="predicted"/>
<comment type="caution">
    <text evidence="2">The sequence shown here is derived from an EMBL/GenBank/DDBJ whole genome shotgun (WGS) entry which is preliminary data.</text>
</comment>